<dbReference type="SMART" id="SM00382">
    <property type="entry name" value="AAA"/>
    <property type="match status" value="1"/>
</dbReference>
<dbReference type="GO" id="GO:0005524">
    <property type="term" value="F:ATP binding"/>
    <property type="evidence" value="ECO:0007669"/>
    <property type="project" value="UniProtKB-KW"/>
</dbReference>
<dbReference type="SUPFAM" id="SSF52540">
    <property type="entry name" value="P-loop containing nucleoside triphosphate hydrolases"/>
    <property type="match status" value="2"/>
</dbReference>
<accession>A0A229UNT2</accession>
<protein>
    <submittedName>
        <fullName evidence="7">AAA family ATPase</fullName>
    </submittedName>
</protein>
<comment type="caution">
    <text evidence="7">The sequence shown here is derived from an EMBL/GenBank/DDBJ whole genome shotgun (WGS) entry which is preliminary data.</text>
</comment>
<dbReference type="InterPro" id="IPR050221">
    <property type="entry name" value="26S_Proteasome_ATPase"/>
</dbReference>
<feature type="compositionally biased region" description="Polar residues" evidence="5">
    <location>
        <begin position="298"/>
        <end position="308"/>
    </location>
</feature>
<dbReference type="InterPro" id="IPR054472">
    <property type="entry name" value="WHD"/>
</dbReference>
<evidence type="ECO:0000313" key="7">
    <source>
        <dbReference type="EMBL" id="OXM85052.1"/>
    </source>
</evidence>
<organism evidence="7 8">
    <name type="scientific">Paenibacillus rigui</name>
    <dbReference type="NCBI Taxonomy" id="554312"/>
    <lineage>
        <taxon>Bacteria</taxon>
        <taxon>Bacillati</taxon>
        <taxon>Bacillota</taxon>
        <taxon>Bacilli</taxon>
        <taxon>Bacillales</taxon>
        <taxon>Paenibacillaceae</taxon>
        <taxon>Paenibacillus</taxon>
    </lineage>
</organism>
<feature type="region of interest" description="Disordered" evidence="5">
    <location>
        <begin position="290"/>
        <end position="346"/>
    </location>
</feature>
<dbReference type="EMBL" id="NMQW01000024">
    <property type="protein sequence ID" value="OXM85052.1"/>
    <property type="molecule type" value="Genomic_DNA"/>
</dbReference>
<keyword evidence="2" id="KW-0547">Nucleotide-binding</keyword>
<dbReference type="InterPro" id="IPR003593">
    <property type="entry name" value="AAA+_ATPase"/>
</dbReference>
<dbReference type="InterPro" id="IPR003959">
    <property type="entry name" value="ATPase_AAA_core"/>
</dbReference>
<name>A0A229UNT2_9BACL</name>
<evidence type="ECO:0000259" key="6">
    <source>
        <dbReference type="SMART" id="SM00382"/>
    </source>
</evidence>
<reference evidence="7 8" key="1">
    <citation type="submission" date="2017-07" db="EMBL/GenBank/DDBJ databases">
        <title>Genome sequencing and assembly of Paenibacillus rigui.</title>
        <authorList>
            <person name="Mayilraj S."/>
        </authorList>
    </citation>
    <scope>NUCLEOTIDE SEQUENCE [LARGE SCALE GENOMIC DNA]</scope>
    <source>
        <strain evidence="7 8">JCM 16352</strain>
    </source>
</reference>
<evidence type="ECO:0000256" key="5">
    <source>
        <dbReference type="SAM" id="MobiDB-lite"/>
    </source>
</evidence>
<dbReference type="CDD" id="cd19481">
    <property type="entry name" value="RecA-like_protease"/>
    <property type="match status" value="1"/>
</dbReference>
<keyword evidence="4" id="KW-0175">Coiled coil</keyword>
<dbReference type="Pfam" id="PF22977">
    <property type="entry name" value="WHD"/>
    <property type="match status" value="1"/>
</dbReference>
<dbReference type="AlphaFoldDB" id="A0A229UNT2"/>
<evidence type="ECO:0000313" key="8">
    <source>
        <dbReference type="Proteomes" id="UP000215509"/>
    </source>
</evidence>
<keyword evidence="8" id="KW-1185">Reference proteome</keyword>
<evidence type="ECO:0000256" key="2">
    <source>
        <dbReference type="ARBA" id="ARBA00022741"/>
    </source>
</evidence>
<feature type="coiled-coil region" evidence="4">
    <location>
        <begin position="96"/>
        <end position="127"/>
    </location>
</feature>
<dbReference type="PANTHER" id="PTHR23073">
    <property type="entry name" value="26S PROTEASOME REGULATORY SUBUNIT"/>
    <property type="match status" value="1"/>
</dbReference>
<sequence>MIFKNIESKPCNGRKLRSMGDKPQKTPAVSGEKKRSRPYSHVWEHYADELARIDLQLQRLYLRRQELTPDPQTDAYRGMFVSEDEFLRLAGGLEPAEPSRNRLEAIRQELEAVETELEQRLAASKMDNVFLPLPYLASVFGLSRVEQRIVMVAAAVELDRKYERIFGFLQDDLTAKLPNISLVLQLVCRTPEEHRSARMAFAPTGKLSRYFFPREESEPAGRSMLSRPVALDRRMAMFLLDSGAFDEGLKPVASMHYPDETLPTLRVHQEVQDRLQAYLRQSAGLKQGYAQEAEPWSAQKQDQVQEQGRMQEKEADRGSKLPQGHDKGKEPLPGLQEQGQRSERWQGDVSTRPGFYLWGKPGAGKKLQAKHACKTLGKPLLLADLSQLMASVSSDADFARRLQELVREALLHQAALGFCRVEVLYPEDADTGAAAKQRAAAFFQIIEQYPGWLFLIGDRSLRLQGASPSRIWLDTELSVPDDRQREALWRDFAAEMRVTSDADWTSMGGKFRFTPGQIRRSLQLAVERSSWNDATNLGEEGGAAGSPRAISRGALIEACYSQVQHKLERKATRIVPRYGWDDVVLPDEQKEQLRSACNQVKYRTLVYGTWGFDRKLAYGKGLSMLFAGPPGTGKTMSAQVVAKELELELYKIDLSQVISKYIGETEKNLHEIFDEAESSQAVLFFDETDALFGKRSEVKDSHDKYANIETAYLLQKMEEYQGISILATNLLQNMDEAFLRRINYIIKYPFPDAVYRESLWRSQFPPEAPLADDVDFKYLGRKYEIAGGNIKNVALTAAFLAASRHERIGMRHILQSVKHELQKSGKIIASKDLDDF</sequence>
<feature type="domain" description="AAA+ ATPase" evidence="6">
    <location>
        <begin position="620"/>
        <end position="752"/>
    </location>
</feature>
<dbReference type="Proteomes" id="UP000215509">
    <property type="component" value="Unassembled WGS sequence"/>
</dbReference>
<dbReference type="Pfam" id="PF00004">
    <property type="entry name" value="AAA"/>
    <property type="match status" value="1"/>
</dbReference>
<dbReference type="InterPro" id="IPR027417">
    <property type="entry name" value="P-loop_NTPase"/>
</dbReference>
<dbReference type="OrthoDB" id="9806903at2"/>
<evidence type="ECO:0000256" key="3">
    <source>
        <dbReference type="ARBA" id="ARBA00022840"/>
    </source>
</evidence>
<evidence type="ECO:0000256" key="4">
    <source>
        <dbReference type="SAM" id="Coils"/>
    </source>
</evidence>
<comment type="similarity">
    <text evidence="1">Belongs to the AAA ATPase family.</text>
</comment>
<dbReference type="GO" id="GO:0016887">
    <property type="term" value="F:ATP hydrolysis activity"/>
    <property type="evidence" value="ECO:0007669"/>
    <property type="project" value="InterPro"/>
</dbReference>
<dbReference type="Gene3D" id="3.40.50.300">
    <property type="entry name" value="P-loop containing nucleotide triphosphate hydrolases"/>
    <property type="match status" value="2"/>
</dbReference>
<evidence type="ECO:0000256" key="1">
    <source>
        <dbReference type="ARBA" id="ARBA00006914"/>
    </source>
</evidence>
<proteinExistence type="inferred from homology"/>
<gene>
    <name evidence="7" type="ORF">CF651_17700</name>
</gene>
<feature type="region of interest" description="Disordered" evidence="5">
    <location>
        <begin position="1"/>
        <end position="34"/>
    </location>
</feature>
<feature type="compositionally biased region" description="Basic and acidic residues" evidence="5">
    <location>
        <begin position="309"/>
        <end position="330"/>
    </location>
</feature>
<keyword evidence="3" id="KW-0067">ATP-binding</keyword>